<keyword evidence="3" id="KW-1185">Reference proteome</keyword>
<dbReference type="AlphaFoldDB" id="A0A1Y0CEM7"/>
<dbReference type="InterPro" id="IPR036388">
    <property type="entry name" value="WH-like_DNA-bd_sf"/>
</dbReference>
<evidence type="ECO:0000313" key="2">
    <source>
        <dbReference type="EMBL" id="ART73467.1"/>
    </source>
</evidence>
<accession>A0A1Y0CEM7</accession>
<organism evidence="2 3">
    <name type="scientific">Mycobacterium dioxanotrophicus</name>
    <dbReference type="NCBI Taxonomy" id="482462"/>
    <lineage>
        <taxon>Bacteria</taxon>
        <taxon>Bacillati</taxon>
        <taxon>Actinomycetota</taxon>
        <taxon>Actinomycetes</taxon>
        <taxon>Mycobacteriales</taxon>
        <taxon>Mycobacteriaceae</taxon>
        <taxon>Mycobacterium</taxon>
    </lineage>
</organism>
<evidence type="ECO:0000259" key="1">
    <source>
        <dbReference type="Pfam" id="PF07553"/>
    </source>
</evidence>
<feature type="domain" description="Putative host cell surface-exposed lipoprotein Ltp-like HTH region" evidence="1">
    <location>
        <begin position="108"/>
        <end position="148"/>
    </location>
</feature>
<dbReference type="EMBL" id="CP020809">
    <property type="protein sequence ID" value="ART73467.1"/>
    <property type="molecule type" value="Genomic_DNA"/>
</dbReference>
<proteinExistence type="predicted"/>
<dbReference type="Gene3D" id="1.10.10.10">
    <property type="entry name" value="Winged helix-like DNA-binding domain superfamily/Winged helix DNA-binding domain"/>
    <property type="match status" value="2"/>
</dbReference>
<feature type="domain" description="Putative host cell surface-exposed lipoprotein Ltp-like HTH region" evidence="1">
    <location>
        <begin position="63"/>
        <end position="105"/>
    </location>
</feature>
<protein>
    <recommendedName>
        <fullName evidence="1">Putative host cell surface-exposed lipoprotein Ltp-like HTH region domain-containing protein</fullName>
    </recommendedName>
</protein>
<sequence length="154" mass="16368">MLLTVGWTTLWSINAVGNTELSAGAPSVQLAGAVTSMEGTDEPHVQALSGPPIPLEPASTVSQRNAVRTAKDYLDYTAFSRTGLVRQLEYEGFSTDDATFAVDHIAVDWNEQAAKAAKDYLDYSGFSRSGLIDQLEYEGFTPAQAAYGATAAGL</sequence>
<name>A0A1Y0CEM7_9MYCO</name>
<dbReference type="KEGG" id="mdx:BTO20_06895"/>
<dbReference type="Proteomes" id="UP000195331">
    <property type="component" value="Chromosome"/>
</dbReference>
<dbReference type="OrthoDB" id="2004788at2"/>
<evidence type="ECO:0000313" key="3">
    <source>
        <dbReference type="Proteomes" id="UP000195331"/>
    </source>
</evidence>
<dbReference type="InterPro" id="IPR011434">
    <property type="entry name" value="Ltp-like_HTH"/>
</dbReference>
<reference evidence="2 3" key="1">
    <citation type="submission" date="2017-04" db="EMBL/GenBank/DDBJ databases">
        <title>Whole Genome Sequence of 1,4-Dioxane Degrading Bacterium Mycobacterium dioxanotrophicus PH-06.</title>
        <authorList>
            <person name="He Y."/>
        </authorList>
    </citation>
    <scope>NUCLEOTIDE SEQUENCE [LARGE SCALE GENOMIC DNA]</scope>
    <source>
        <strain evidence="2 3">PH-06</strain>
    </source>
</reference>
<dbReference type="Pfam" id="PF07553">
    <property type="entry name" value="Lipoprotein_Ltp"/>
    <property type="match status" value="2"/>
</dbReference>
<gene>
    <name evidence="2" type="ORF">BTO20_06895</name>
</gene>